<keyword evidence="1 7" id="KW-0723">Serine/threonine-protein kinase</keyword>
<proteinExistence type="inferred from homology"/>
<feature type="domain" description="Protein kinase" evidence="8">
    <location>
        <begin position="105"/>
        <end position="361"/>
    </location>
</feature>
<organism evidence="10 11">
    <name type="scientific">Babesia divergens</name>
    <dbReference type="NCBI Taxonomy" id="32595"/>
    <lineage>
        <taxon>Eukaryota</taxon>
        <taxon>Sar</taxon>
        <taxon>Alveolata</taxon>
        <taxon>Apicomplexa</taxon>
        <taxon>Aconoidasida</taxon>
        <taxon>Piroplasmida</taxon>
        <taxon>Babesiidae</taxon>
        <taxon>Babesia</taxon>
    </lineage>
</organism>
<keyword evidence="11" id="KW-1185">Reference proteome</keyword>
<evidence type="ECO:0000256" key="4">
    <source>
        <dbReference type="ARBA" id="ARBA00022777"/>
    </source>
</evidence>
<dbReference type="GO" id="GO:0005524">
    <property type="term" value="F:ATP binding"/>
    <property type="evidence" value="ECO:0007669"/>
    <property type="project" value="UniProtKB-UniRule"/>
</dbReference>
<gene>
    <name evidence="10" type="ORF">X943_002278</name>
</gene>
<evidence type="ECO:0000256" key="5">
    <source>
        <dbReference type="ARBA" id="ARBA00022840"/>
    </source>
</evidence>
<dbReference type="PANTHER" id="PTHR24353">
    <property type="entry name" value="CYCLIC NUCLEOTIDE-DEPENDENT PROTEIN KINASE"/>
    <property type="match status" value="1"/>
</dbReference>
<dbReference type="SUPFAM" id="SSF56112">
    <property type="entry name" value="Protein kinase-like (PK-like)"/>
    <property type="match status" value="1"/>
</dbReference>
<dbReference type="SMART" id="SM00220">
    <property type="entry name" value="S_TKc"/>
    <property type="match status" value="1"/>
</dbReference>
<keyword evidence="3 6" id="KW-0547">Nucleotide-binding</keyword>
<dbReference type="PROSITE" id="PS50011">
    <property type="entry name" value="PROTEIN_KINASE_DOM"/>
    <property type="match status" value="1"/>
</dbReference>
<keyword evidence="4 10" id="KW-0418">Kinase</keyword>
<evidence type="ECO:0000259" key="8">
    <source>
        <dbReference type="PROSITE" id="PS50011"/>
    </source>
</evidence>
<dbReference type="InterPro" id="IPR011009">
    <property type="entry name" value="Kinase-like_dom_sf"/>
</dbReference>
<name>A0AAD9LJB1_BABDI</name>
<comment type="caution">
    <text evidence="10">The sequence shown here is derived from an EMBL/GenBank/DDBJ whole genome shotgun (WGS) entry which is preliminary data.</text>
</comment>
<dbReference type="InterPro" id="IPR000961">
    <property type="entry name" value="AGC-kinase_C"/>
</dbReference>
<dbReference type="GO" id="GO:0005952">
    <property type="term" value="C:cAMP-dependent protein kinase complex"/>
    <property type="evidence" value="ECO:0007669"/>
    <property type="project" value="TreeGrafter"/>
</dbReference>
<dbReference type="Proteomes" id="UP001195914">
    <property type="component" value="Unassembled WGS sequence"/>
</dbReference>
<dbReference type="InterPro" id="IPR000719">
    <property type="entry name" value="Prot_kinase_dom"/>
</dbReference>
<dbReference type="EMBL" id="JAHBMH010000033">
    <property type="protein sequence ID" value="KAK1937494.1"/>
    <property type="molecule type" value="Genomic_DNA"/>
</dbReference>
<accession>A0AAD9LJB1</accession>
<evidence type="ECO:0000256" key="7">
    <source>
        <dbReference type="RuleBase" id="RU000304"/>
    </source>
</evidence>
<feature type="domain" description="AGC-kinase C-terminal" evidence="9">
    <location>
        <begin position="362"/>
        <end position="429"/>
    </location>
</feature>
<dbReference type="AlphaFoldDB" id="A0AAD9LJB1"/>
<dbReference type="GO" id="GO:0004691">
    <property type="term" value="F:cAMP-dependent protein kinase activity"/>
    <property type="evidence" value="ECO:0007669"/>
    <property type="project" value="TreeGrafter"/>
</dbReference>
<evidence type="ECO:0000313" key="10">
    <source>
        <dbReference type="EMBL" id="KAK1937494.1"/>
    </source>
</evidence>
<dbReference type="Gene3D" id="1.10.510.10">
    <property type="entry name" value="Transferase(Phosphotransferase) domain 1"/>
    <property type="match status" value="1"/>
</dbReference>
<dbReference type="Pfam" id="PF00069">
    <property type="entry name" value="Pkinase"/>
    <property type="match status" value="1"/>
</dbReference>
<evidence type="ECO:0000256" key="2">
    <source>
        <dbReference type="ARBA" id="ARBA00022679"/>
    </source>
</evidence>
<dbReference type="FunFam" id="1.10.510.10:FF:000210">
    <property type="entry name" value="Non-specific serine/threonine protein kinase"/>
    <property type="match status" value="1"/>
</dbReference>
<evidence type="ECO:0000256" key="3">
    <source>
        <dbReference type="ARBA" id="ARBA00022741"/>
    </source>
</evidence>
<protein>
    <submittedName>
        <fullName evidence="10">cAMP-dependent protein kinase</fullName>
    </submittedName>
</protein>
<feature type="binding site" evidence="6">
    <location>
        <position position="138"/>
    </location>
    <ligand>
        <name>ATP</name>
        <dbReference type="ChEBI" id="CHEBI:30616"/>
    </ligand>
</feature>
<comment type="similarity">
    <text evidence="7">Belongs to the protein kinase superfamily.</text>
</comment>
<evidence type="ECO:0000313" key="11">
    <source>
        <dbReference type="Proteomes" id="UP001195914"/>
    </source>
</evidence>
<reference evidence="10" key="1">
    <citation type="journal article" date="2014" name="Nucleic Acids Res.">
        <title>The evolutionary dynamics of variant antigen genes in Babesia reveal a history of genomic innovation underlying host-parasite interaction.</title>
        <authorList>
            <person name="Jackson A.P."/>
            <person name="Otto T.D."/>
            <person name="Darby A."/>
            <person name="Ramaprasad A."/>
            <person name="Xia D."/>
            <person name="Echaide I.E."/>
            <person name="Farber M."/>
            <person name="Gahlot S."/>
            <person name="Gamble J."/>
            <person name="Gupta D."/>
            <person name="Gupta Y."/>
            <person name="Jackson L."/>
            <person name="Malandrin L."/>
            <person name="Malas T.B."/>
            <person name="Moussa E."/>
            <person name="Nair M."/>
            <person name="Reid A.J."/>
            <person name="Sanders M."/>
            <person name="Sharma J."/>
            <person name="Tracey A."/>
            <person name="Quail M.A."/>
            <person name="Weir W."/>
            <person name="Wastling J.M."/>
            <person name="Hall N."/>
            <person name="Willadsen P."/>
            <person name="Lingelbach K."/>
            <person name="Shiels B."/>
            <person name="Tait A."/>
            <person name="Berriman M."/>
            <person name="Allred D.R."/>
            <person name="Pain A."/>
        </authorList>
    </citation>
    <scope>NUCLEOTIDE SEQUENCE</scope>
    <source>
        <strain evidence="10">1802A</strain>
    </source>
</reference>
<reference evidence="10" key="2">
    <citation type="submission" date="2021-05" db="EMBL/GenBank/DDBJ databases">
        <authorList>
            <person name="Pain A."/>
        </authorList>
    </citation>
    <scope>NUCLEOTIDE SEQUENCE</scope>
    <source>
        <strain evidence="10">1802A</strain>
    </source>
</reference>
<evidence type="ECO:0000256" key="6">
    <source>
        <dbReference type="PROSITE-ProRule" id="PRU10141"/>
    </source>
</evidence>
<evidence type="ECO:0000259" key="9">
    <source>
        <dbReference type="PROSITE" id="PS51285"/>
    </source>
</evidence>
<evidence type="ECO:0000256" key="1">
    <source>
        <dbReference type="ARBA" id="ARBA00022527"/>
    </source>
</evidence>
<dbReference type="PROSITE" id="PS51285">
    <property type="entry name" value="AGC_KINASE_CTER"/>
    <property type="match status" value="1"/>
</dbReference>
<dbReference type="Gene3D" id="3.30.200.20">
    <property type="entry name" value="Phosphorylase Kinase, domain 1"/>
    <property type="match status" value="1"/>
</dbReference>
<dbReference type="PANTHER" id="PTHR24353:SF37">
    <property type="entry name" value="CAMP-DEPENDENT PROTEIN KINASE CATALYTIC SUBUNIT PRKX"/>
    <property type="match status" value="1"/>
</dbReference>
<dbReference type="InterPro" id="IPR008271">
    <property type="entry name" value="Ser/Thr_kinase_AS"/>
</dbReference>
<keyword evidence="2" id="KW-0808">Transferase</keyword>
<keyword evidence="5 6" id="KW-0067">ATP-binding</keyword>
<dbReference type="PROSITE" id="PS00108">
    <property type="entry name" value="PROTEIN_KINASE_ST"/>
    <property type="match status" value="1"/>
</dbReference>
<dbReference type="InterPro" id="IPR017441">
    <property type="entry name" value="Protein_kinase_ATP_BS"/>
</dbReference>
<sequence length="429" mass="48904">MGATYSVAEGVFEDMDTTDKFGDGKVAPAYRVRRWVWNATRQRDGGLMLKFVQRCEKIAKFVSCASYNTGSRGKKRAWSATDFVSTSLPSVSTGLLPDDLTIGCFDIGPTVGTGSYATVCIASLKASHGAQKEPFALKVLHKTKVIEERQVLHVKNERDILSSVRHPFIVNYIGCFQDAVNLYMLLEYVSGGELFSYIYKYGALGYSVARFYTAQAVLAIDFLHSKGIVYRDLKPENMLLDMFGHIRLVDFGFAKHVTTKTYTVCGTHDYLAPEIFLRCGHGVEADWWSMGILVYELIMGSPPFHSSDPFVTYDLALENKLRFPLSVKFEVKDFIRRLLVVNPQKRLGSVNHTEIYSHKFFGSMDWVKMLSKKLKPPIVPIVNGRMDTANYMRYPDVWRVHDSKITIEQQNEFFRDFYMFIPFLRAVYV</sequence>
<dbReference type="PROSITE" id="PS00107">
    <property type="entry name" value="PROTEIN_KINASE_ATP"/>
    <property type="match status" value="1"/>
</dbReference>